<accession>A0ABV5LJX2</accession>
<sequence>MRHADAPGRGPSGDRALLVGVLGEDVRERIVMTIVGVPSGRSGAAGVVA</sequence>
<proteinExistence type="predicted"/>
<reference evidence="1 2" key="1">
    <citation type="submission" date="2024-09" db="EMBL/GenBank/DDBJ databases">
        <authorList>
            <person name="Sun Q."/>
            <person name="Mori K."/>
        </authorList>
    </citation>
    <scope>NUCLEOTIDE SEQUENCE [LARGE SCALE GENOMIC DNA]</scope>
    <source>
        <strain evidence="1 2">JCM 9767</strain>
    </source>
</reference>
<organism evidence="1 2">
    <name type="scientific">Streptomyces heliomycini</name>
    <dbReference type="NCBI Taxonomy" id="284032"/>
    <lineage>
        <taxon>Bacteria</taxon>
        <taxon>Bacillati</taxon>
        <taxon>Actinomycetota</taxon>
        <taxon>Actinomycetes</taxon>
        <taxon>Kitasatosporales</taxon>
        <taxon>Streptomycetaceae</taxon>
        <taxon>Streptomyces</taxon>
    </lineage>
</organism>
<evidence type="ECO:0000313" key="1">
    <source>
        <dbReference type="EMBL" id="MFB9352456.1"/>
    </source>
</evidence>
<dbReference type="Proteomes" id="UP001589753">
    <property type="component" value="Unassembled WGS sequence"/>
</dbReference>
<dbReference type="RefSeq" id="WP_159044803.1">
    <property type="nucleotide sequence ID" value="NZ_JBHMDI010000184.1"/>
</dbReference>
<gene>
    <name evidence="1" type="ORF">ACFFUA_34460</name>
</gene>
<keyword evidence="2" id="KW-1185">Reference proteome</keyword>
<dbReference type="EMBL" id="JBHMDI010000184">
    <property type="protein sequence ID" value="MFB9352456.1"/>
    <property type="molecule type" value="Genomic_DNA"/>
</dbReference>
<comment type="caution">
    <text evidence="1">The sequence shown here is derived from an EMBL/GenBank/DDBJ whole genome shotgun (WGS) entry which is preliminary data.</text>
</comment>
<evidence type="ECO:0000313" key="2">
    <source>
        <dbReference type="Proteomes" id="UP001589753"/>
    </source>
</evidence>
<protein>
    <submittedName>
        <fullName evidence="1">Uncharacterized protein</fullName>
    </submittedName>
</protein>
<name>A0ABV5LJX2_9ACTN</name>